<accession>A0A1B4V579</accession>
<dbReference type="Gene3D" id="1.20.58.110">
    <property type="entry name" value="Ribosomal protein S20"/>
    <property type="match status" value="1"/>
</dbReference>
<evidence type="ECO:0000256" key="4">
    <source>
        <dbReference type="ARBA" id="ARBA00022884"/>
    </source>
</evidence>
<evidence type="ECO:0000313" key="10">
    <source>
        <dbReference type="EMBL" id="BAU47692.1"/>
    </source>
</evidence>
<dbReference type="InterPro" id="IPR002583">
    <property type="entry name" value="Ribosomal_bS20"/>
</dbReference>
<gene>
    <name evidence="8" type="primary">rpsT</name>
    <name evidence="10" type="ORF">SVA_1116</name>
</gene>
<evidence type="ECO:0000256" key="5">
    <source>
        <dbReference type="ARBA" id="ARBA00022980"/>
    </source>
</evidence>
<evidence type="ECO:0000256" key="9">
    <source>
        <dbReference type="SAM" id="MobiDB-lite"/>
    </source>
</evidence>
<dbReference type="RefSeq" id="WP_096459923.1">
    <property type="nucleotide sequence ID" value="NZ_AP014936.1"/>
</dbReference>
<dbReference type="GO" id="GO:0003735">
    <property type="term" value="F:structural constituent of ribosome"/>
    <property type="evidence" value="ECO:0007669"/>
    <property type="project" value="InterPro"/>
</dbReference>
<keyword evidence="6 8" id="KW-0687">Ribonucleoprotein</keyword>
<evidence type="ECO:0000256" key="6">
    <source>
        <dbReference type="ARBA" id="ARBA00023274"/>
    </source>
</evidence>
<evidence type="ECO:0000256" key="2">
    <source>
        <dbReference type="ARBA" id="ARBA00007634"/>
    </source>
</evidence>
<dbReference type="OrthoDB" id="9807974at2"/>
<keyword evidence="11" id="KW-1185">Reference proteome</keyword>
<keyword evidence="5 8" id="KW-0689">Ribosomal protein</keyword>
<keyword evidence="4 8" id="KW-0694">RNA-binding</keyword>
<dbReference type="KEGG" id="sva:SVA_1116"/>
<dbReference type="PANTHER" id="PTHR33398:SF1">
    <property type="entry name" value="SMALL RIBOSOMAL SUBUNIT PROTEIN BS20C"/>
    <property type="match status" value="1"/>
</dbReference>
<dbReference type="GO" id="GO:0006412">
    <property type="term" value="P:translation"/>
    <property type="evidence" value="ECO:0007669"/>
    <property type="project" value="UniProtKB-UniRule"/>
</dbReference>
<dbReference type="HAMAP" id="MF_00500">
    <property type="entry name" value="Ribosomal_bS20"/>
    <property type="match status" value="1"/>
</dbReference>
<dbReference type="FunFam" id="1.20.58.110:FF:000001">
    <property type="entry name" value="30S ribosomal protein S20"/>
    <property type="match status" value="1"/>
</dbReference>
<evidence type="ECO:0000313" key="11">
    <source>
        <dbReference type="Proteomes" id="UP000218899"/>
    </source>
</evidence>
<keyword evidence="3 8" id="KW-0699">rRNA-binding</keyword>
<evidence type="ECO:0000256" key="7">
    <source>
        <dbReference type="ARBA" id="ARBA00035136"/>
    </source>
</evidence>
<dbReference type="EMBL" id="AP014936">
    <property type="protein sequence ID" value="BAU47692.1"/>
    <property type="molecule type" value="Genomic_DNA"/>
</dbReference>
<dbReference type="GO" id="GO:0070181">
    <property type="term" value="F:small ribosomal subunit rRNA binding"/>
    <property type="evidence" value="ECO:0007669"/>
    <property type="project" value="TreeGrafter"/>
</dbReference>
<sequence length="88" mass="9810">MANTAQAKKRARQAEKHRAHNTARRSLMRTQVKKVLKAIEAKDKDGAATAFRSASSMIDRLAGKGLVHKNAAARYKSRLNERIRRIGA</sequence>
<dbReference type="GO" id="GO:0005829">
    <property type="term" value="C:cytosol"/>
    <property type="evidence" value="ECO:0007669"/>
    <property type="project" value="TreeGrafter"/>
</dbReference>
<reference evidence="10 11" key="1">
    <citation type="submission" date="2015-08" db="EMBL/GenBank/DDBJ databases">
        <title>Complete genome sequence of Sulfurifustis variabilis.</title>
        <authorList>
            <person name="Miura A."/>
            <person name="Kojima H."/>
            <person name="Fukui M."/>
        </authorList>
    </citation>
    <scope>NUCLEOTIDE SEQUENCE [LARGE SCALE GENOMIC DNA]</scope>
    <source>
        <strain evidence="11">skN76</strain>
    </source>
</reference>
<comment type="function">
    <text evidence="1 8">Binds directly to 16S ribosomal RNA.</text>
</comment>
<dbReference type="Pfam" id="PF01649">
    <property type="entry name" value="Ribosomal_S20p"/>
    <property type="match status" value="1"/>
</dbReference>
<protein>
    <recommendedName>
        <fullName evidence="7 8">Small ribosomal subunit protein bS20</fullName>
    </recommendedName>
</protein>
<feature type="compositionally biased region" description="Basic residues" evidence="9">
    <location>
        <begin position="7"/>
        <end position="25"/>
    </location>
</feature>
<comment type="similarity">
    <text evidence="2 8">Belongs to the bacterial ribosomal protein bS20 family.</text>
</comment>
<evidence type="ECO:0000256" key="3">
    <source>
        <dbReference type="ARBA" id="ARBA00022730"/>
    </source>
</evidence>
<dbReference type="SUPFAM" id="SSF46992">
    <property type="entry name" value="Ribosomal protein S20"/>
    <property type="match status" value="1"/>
</dbReference>
<dbReference type="PANTHER" id="PTHR33398">
    <property type="entry name" value="30S RIBOSOMAL PROTEIN S20"/>
    <property type="match status" value="1"/>
</dbReference>
<name>A0A1B4V579_9GAMM</name>
<proteinExistence type="inferred from homology"/>
<feature type="region of interest" description="Disordered" evidence="9">
    <location>
        <begin position="1"/>
        <end position="25"/>
    </location>
</feature>
<dbReference type="Proteomes" id="UP000218899">
    <property type="component" value="Chromosome"/>
</dbReference>
<dbReference type="GO" id="GO:0015935">
    <property type="term" value="C:small ribosomal subunit"/>
    <property type="evidence" value="ECO:0007669"/>
    <property type="project" value="TreeGrafter"/>
</dbReference>
<organism evidence="10 11">
    <name type="scientific">Sulfurifustis variabilis</name>
    <dbReference type="NCBI Taxonomy" id="1675686"/>
    <lineage>
        <taxon>Bacteria</taxon>
        <taxon>Pseudomonadati</taxon>
        <taxon>Pseudomonadota</taxon>
        <taxon>Gammaproteobacteria</taxon>
        <taxon>Acidiferrobacterales</taxon>
        <taxon>Acidiferrobacteraceae</taxon>
        <taxon>Sulfurifustis</taxon>
    </lineage>
</organism>
<evidence type="ECO:0000256" key="8">
    <source>
        <dbReference type="HAMAP-Rule" id="MF_00500"/>
    </source>
</evidence>
<evidence type="ECO:0000256" key="1">
    <source>
        <dbReference type="ARBA" id="ARBA00003134"/>
    </source>
</evidence>
<dbReference type="NCBIfam" id="TIGR00029">
    <property type="entry name" value="S20"/>
    <property type="match status" value="1"/>
</dbReference>
<dbReference type="InterPro" id="IPR036510">
    <property type="entry name" value="Ribosomal_bS20_sf"/>
</dbReference>
<dbReference type="AlphaFoldDB" id="A0A1B4V579"/>